<keyword evidence="2" id="KW-1185">Reference proteome</keyword>
<dbReference type="KEGG" id="nib:GU926_11400"/>
<name>A0A6P1NY91_9BACT</name>
<reference evidence="1 2" key="1">
    <citation type="submission" date="2020-01" db="EMBL/GenBank/DDBJ databases">
        <authorList>
            <person name="Kim M."/>
        </authorList>
    </citation>
    <scope>NUCLEOTIDE SEQUENCE [LARGE SCALE GENOMIC DNA]</scope>
    <source>
        <strain evidence="1 2">BT10</strain>
    </source>
</reference>
<sequence length="231" mass="26402">MPQPLSLSEQYDSLWQHARQEFARGHFEIDPFLADTVPDTRRGITLLTRPNAEVQAQILQLLQSLKAVEPMQYFYPASDLHITLLSIISCSPNFKLGSIPQEDYIQVIREALQDIGPFTVHFKGITASPSCIMVQGFPDGEGLQQLREKLRTAFKNLGLHHTIDQRYTIQTAHSTVLRFQAPLQHPDAFLEQLENFRTIGFGIFTVDQVELVYNDWYQRASNTQALATFRL</sequence>
<accession>A0A6P1NY91</accession>
<dbReference type="RefSeq" id="WP_160691941.1">
    <property type="nucleotide sequence ID" value="NZ_CP047897.1"/>
</dbReference>
<protein>
    <submittedName>
        <fullName evidence="1">Mutarotase</fullName>
    </submittedName>
</protein>
<dbReference type="AlphaFoldDB" id="A0A6P1NY91"/>
<proteinExistence type="predicted"/>
<dbReference type="InterPro" id="IPR009097">
    <property type="entry name" value="Cyclic_Pdiesterase"/>
</dbReference>
<dbReference type="Gene3D" id="3.90.1140.10">
    <property type="entry name" value="Cyclic phosphodiesterase"/>
    <property type="match status" value="1"/>
</dbReference>
<dbReference type="EMBL" id="CP047897">
    <property type="protein sequence ID" value="QHL88000.1"/>
    <property type="molecule type" value="Genomic_DNA"/>
</dbReference>
<dbReference type="Proteomes" id="UP000464214">
    <property type="component" value="Chromosome"/>
</dbReference>
<organism evidence="1 2">
    <name type="scientific">Nibribacter ruber</name>
    <dbReference type="NCBI Taxonomy" id="2698458"/>
    <lineage>
        <taxon>Bacteria</taxon>
        <taxon>Pseudomonadati</taxon>
        <taxon>Bacteroidota</taxon>
        <taxon>Cytophagia</taxon>
        <taxon>Cytophagales</taxon>
        <taxon>Hymenobacteraceae</taxon>
        <taxon>Nibribacter</taxon>
    </lineage>
</organism>
<dbReference type="SUPFAM" id="SSF55144">
    <property type="entry name" value="LigT-like"/>
    <property type="match status" value="1"/>
</dbReference>
<evidence type="ECO:0000313" key="1">
    <source>
        <dbReference type="EMBL" id="QHL88000.1"/>
    </source>
</evidence>
<gene>
    <name evidence="1" type="ORF">GU926_11400</name>
</gene>
<evidence type="ECO:0000313" key="2">
    <source>
        <dbReference type="Proteomes" id="UP000464214"/>
    </source>
</evidence>
<dbReference type="Pfam" id="PF13563">
    <property type="entry name" value="2_5_RNA_ligase2"/>
    <property type="match status" value="1"/>
</dbReference>